<dbReference type="Proteomes" id="UP000006556">
    <property type="component" value="Chromosome"/>
</dbReference>
<dbReference type="EMBL" id="AP009389">
    <property type="protein sequence ID" value="BAF58931.1"/>
    <property type="molecule type" value="Genomic_DNA"/>
</dbReference>
<dbReference type="PANTHER" id="PTHR35090">
    <property type="entry name" value="DNA-DIRECTED RNA POLYMERASE SUBUNIT I"/>
    <property type="match status" value="1"/>
</dbReference>
<dbReference type="InterPro" id="IPR004096">
    <property type="entry name" value="V4R"/>
</dbReference>
<keyword evidence="3" id="KW-1185">Reference proteome</keyword>
<dbReference type="InterPro" id="IPR024096">
    <property type="entry name" value="NO_sig/Golgi_transp_ligand-bd"/>
</dbReference>
<protein>
    <recommendedName>
        <fullName evidence="1">4-vinyl reductase 4VR domain-containing protein</fullName>
    </recommendedName>
</protein>
<proteinExistence type="predicted"/>
<dbReference type="SMART" id="SM00989">
    <property type="entry name" value="V4R"/>
    <property type="match status" value="1"/>
</dbReference>
<dbReference type="PANTHER" id="PTHR35090:SF1">
    <property type="entry name" value="SLR0144 PROTEIN"/>
    <property type="match status" value="1"/>
</dbReference>
<dbReference type="Gene3D" id="3.30.1380.20">
    <property type="entry name" value="Trafficking protein particle complex subunit 3"/>
    <property type="match status" value="1"/>
</dbReference>
<evidence type="ECO:0000313" key="2">
    <source>
        <dbReference type="EMBL" id="BAF58931.1"/>
    </source>
</evidence>
<dbReference type="HOGENOM" id="CLU_815988_0_0_9"/>
<dbReference type="Pfam" id="PF02830">
    <property type="entry name" value="V4R"/>
    <property type="match status" value="1"/>
</dbReference>
<dbReference type="AlphaFoldDB" id="A5D490"/>
<gene>
    <name evidence="2" type="ordered locus">PTH_0750</name>
</gene>
<dbReference type="SUPFAM" id="SSF111126">
    <property type="entry name" value="Ligand-binding domain in the NO signalling and Golgi transport"/>
    <property type="match status" value="1"/>
</dbReference>
<evidence type="ECO:0000313" key="3">
    <source>
        <dbReference type="Proteomes" id="UP000006556"/>
    </source>
</evidence>
<dbReference type="STRING" id="370438.PTH_0750"/>
<reference evidence="3" key="1">
    <citation type="journal article" date="2008" name="Genome Res.">
        <title>The genome of Pelotomaculum thermopropionicum reveals niche-associated evolution in anaerobic microbiota.</title>
        <authorList>
            <person name="Kosaka T."/>
            <person name="Kato S."/>
            <person name="Shimoyama T."/>
            <person name="Ishii S."/>
            <person name="Abe T."/>
            <person name="Watanabe K."/>
        </authorList>
    </citation>
    <scope>NUCLEOTIDE SEQUENCE [LARGE SCALE GENOMIC DNA]</scope>
    <source>
        <strain evidence="3">DSM 13744 / JCM 10971 / SI</strain>
    </source>
</reference>
<evidence type="ECO:0000259" key="1">
    <source>
        <dbReference type="SMART" id="SM00989"/>
    </source>
</evidence>
<sequence>MTGSGEISKKIINYLYISICKTMKHVPFSGRHWLEQIMMGPAQYVLEEYRDRLEFASKKPVDICRTFLEFLHVEGFLNVDDYRLEESGEKILVEVKRDNCVYRDYCMRATVEDLLFYCARVGTFQTVLQNVLGTYYSASIKVDAKGICHGKLFPDAAPKEEIVSREGHVLKVAGRRAVLLPQELYAYLMMSVRDHAPHALRHVLYDAGYRTGLGLARKTMNLYSDKEECLRLLMEVIKNDGLGSTELVSLNPSRGRARIRCYDSFQVAISSEYGHLYRAPQVTCDLLRGVFAAYLSVLFEKEIICEEMSCQSIGGNYCEFLALPLPDNLAEKGEASGRKN</sequence>
<feature type="domain" description="4-vinyl reductase 4VR" evidence="1">
    <location>
        <begin position="262"/>
        <end position="324"/>
    </location>
</feature>
<dbReference type="KEGG" id="pth:PTH_0750"/>
<accession>A5D490</accession>
<organism evidence="2 3">
    <name type="scientific">Pelotomaculum thermopropionicum (strain DSM 13744 / JCM 10971 / SI)</name>
    <dbReference type="NCBI Taxonomy" id="370438"/>
    <lineage>
        <taxon>Bacteria</taxon>
        <taxon>Bacillati</taxon>
        <taxon>Bacillota</taxon>
        <taxon>Clostridia</taxon>
        <taxon>Eubacteriales</taxon>
        <taxon>Desulfotomaculaceae</taxon>
        <taxon>Pelotomaculum</taxon>
    </lineage>
</organism>
<name>A5D490_PELTS</name>
<dbReference type="eggNOG" id="COG1719">
    <property type="taxonomic scope" value="Bacteria"/>
</dbReference>